<accession>A0ABP1XVV2</accession>
<evidence type="ECO:0000313" key="2">
    <source>
        <dbReference type="Proteomes" id="UP000032811"/>
    </source>
</evidence>
<organism evidence="1 2">
    <name type="scientific">Paraclostridium sordellii</name>
    <name type="common">Clostridium sordellii</name>
    <dbReference type="NCBI Taxonomy" id="1505"/>
    <lineage>
        <taxon>Bacteria</taxon>
        <taxon>Bacillati</taxon>
        <taxon>Bacillota</taxon>
        <taxon>Clostridia</taxon>
        <taxon>Peptostreptococcales</taxon>
        <taxon>Peptostreptococcaceae</taxon>
        <taxon>Paraclostridium</taxon>
    </lineage>
</organism>
<dbReference type="GeneID" id="97539291"/>
<name>A0ABP1XVV2_PARSO</name>
<gene>
    <name evidence="1" type="ORF">ATCC9714_PCS200191</name>
</gene>
<dbReference type="EMBL" id="LN680000">
    <property type="protein sequence ID" value="CEJ75426.1"/>
    <property type="molecule type" value="Genomic_DNA"/>
</dbReference>
<dbReference type="RefSeq" id="WP_057544313.1">
    <property type="nucleotide sequence ID" value="NZ_CDNJ01000001.1"/>
</dbReference>
<keyword evidence="1" id="KW-0614">Plasmid</keyword>
<protein>
    <submittedName>
        <fullName evidence="1">Uncharacterized protein</fullName>
    </submittedName>
</protein>
<dbReference type="Proteomes" id="UP000032811">
    <property type="component" value="Plasmid pCS2"/>
</dbReference>
<proteinExistence type="predicted"/>
<evidence type="ECO:0000313" key="1">
    <source>
        <dbReference type="EMBL" id="CEJ75426.1"/>
    </source>
</evidence>
<keyword evidence="2" id="KW-1185">Reference proteome</keyword>
<geneLocation type="plasmid" evidence="1 2">
    <name>pCS2</name>
</geneLocation>
<sequence>MKIYMTYKEDTREFNGFYQQNKDYDIIPKPNICISSELRWYLQQITQGFKIKDLIDPKEIYTIEDKDIFEIIPFEYEKLKPTRIDLLEKQNAFLVKESLEKDIQIKKLNMSLAQATLNSVKKDIELKKMNTNIAQTTLNLVKKDIQIKGIEKEVADLVLKVGGK</sequence>
<reference evidence="1 2" key="1">
    <citation type="submission" date="2014-11" db="EMBL/GenBank/DDBJ databases">
        <authorList>
            <person name="Aslett M.A."/>
            <person name="De Silva N."/>
        </authorList>
    </citation>
    <scope>NUCLEOTIDE SEQUENCE [LARGE SCALE GENOMIC DNA]</scope>
    <source>
        <strain evidence="1 2">ATCC9714</strain>
        <plasmid evidence="1 2">pCS2</plasmid>
    </source>
</reference>